<keyword evidence="2" id="KW-1185">Reference proteome</keyword>
<organism evidence="1 2">
    <name type="scientific">Jannaschia aquimarina</name>
    <dbReference type="NCBI Taxonomy" id="935700"/>
    <lineage>
        <taxon>Bacteria</taxon>
        <taxon>Pseudomonadati</taxon>
        <taxon>Pseudomonadota</taxon>
        <taxon>Alphaproteobacteria</taxon>
        <taxon>Rhodobacterales</taxon>
        <taxon>Roseobacteraceae</taxon>
        <taxon>Jannaschia</taxon>
    </lineage>
</organism>
<comment type="caution">
    <text evidence="1">The sequence shown here is derived from an EMBL/GenBank/DDBJ whole genome shotgun (WGS) entry which is preliminary data.</text>
</comment>
<dbReference type="InterPro" id="IPR028994">
    <property type="entry name" value="Integrin_alpha_N"/>
</dbReference>
<reference evidence="1 2" key="1">
    <citation type="submission" date="2015-02" db="EMBL/GenBank/DDBJ databases">
        <title>Genome Sequence of Jannaschia aquimarina DSM28248, a member of the Roseobacter clade.</title>
        <authorList>
            <person name="Voget S."/>
            <person name="Daniel R."/>
        </authorList>
    </citation>
    <scope>NUCLEOTIDE SEQUENCE [LARGE SCALE GENOMIC DNA]</scope>
    <source>
        <strain evidence="1 2">GSW-M26</strain>
    </source>
</reference>
<accession>A0A0D1DCI8</accession>
<dbReference type="EMBL" id="JYFE01000016">
    <property type="protein sequence ID" value="KIT17698.1"/>
    <property type="molecule type" value="Genomic_DNA"/>
</dbReference>
<dbReference type="STRING" id="935700.jaqu_05890"/>
<gene>
    <name evidence="1" type="ORF">jaqu_05890</name>
</gene>
<dbReference type="AlphaFoldDB" id="A0A0D1DCI8"/>
<dbReference type="SUPFAM" id="SSF69318">
    <property type="entry name" value="Integrin alpha N-terminal domain"/>
    <property type="match status" value="1"/>
</dbReference>
<dbReference type="Proteomes" id="UP000032232">
    <property type="component" value="Unassembled WGS sequence"/>
</dbReference>
<name>A0A0D1DCI8_9RHOB</name>
<evidence type="ECO:0000313" key="2">
    <source>
        <dbReference type="Proteomes" id="UP000032232"/>
    </source>
</evidence>
<evidence type="ECO:0008006" key="3">
    <source>
        <dbReference type="Google" id="ProtNLM"/>
    </source>
</evidence>
<sequence length="309" mass="32876">MSGAPRRAARVLRRLARGAWSAWRPRPSGGQPPEPPCVFAKRRRGGAALVVGLVITASTAQACRTAEHHNGRQHRIDGTQVAEADEVVAGWIEVAYYAEPDASYGHGILGRAEDAAALRYAVAGDPATSCGTVPRRLPAGPEHVFEDTRPRLVDVTGDGRLEVLTVRSSATQGAQVVIWGQAQSGADLTLLAATPHIGTRHRWLAPAAWEDLDGDGAVEIAYVDRPHLAKILSVWRYADGALTQIATLDGVTNHAIGEETISGGVRTCANRREILLFSADRQRHVGVTLVGGQLRARDLGAADGDPLPC</sequence>
<proteinExistence type="predicted"/>
<evidence type="ECO:0000313" key="1">
    <source>
        <dbReference type="EMBL" id="KIT17698.1"/>
    </source>
</evidence>
<dbReference type="PATRIC" id="fig|935700.4.peg.623"/>
<protein>
    <recommendedName>
        <fullName evidence="3">FG-GAP repeat protein</fullName>
    </recommendedName>
</protein>